<proteinExistence type="predicted"/>
<gene>
    <name evidence="2" type="ORF">LTRI10_LOCUS36825</name>
</gene>
<protein>
    <recommendedName>
        <fullName evidence="4">Retrotransposon gag domain-containing protein</fullName>
    </recommendedName>
</protein>
<evidence type="ECO:0000313" key="3">
    <source>
        <dbReference type="Proteomes" id="UP001497516"/>
    </source>
</evidence>
<dbReference type="Proteomes" id="UP001497516">
    <property type="component" value="Chromosome 6"/>
</dbReference>
<reference evidence="2 3" key="1">
    <citation type="submission" date="2024-04" db="EMBL/GenBank/DDBJ databases">
        <authorList>
            <person name="Fracassetti M."/>
        </authorList>
    </citation>
    <scope>NUCLEOTIDE SEQUENCE [LARGE SCALE GENOMIC DNA]</scope>
</reference>
<feature type="region of interest" description="Disordered" evidence="1">
    <location>
        <begin position="1"/>
        <end position="36"/>
    </location>
</feature>
<evidence type="ECO:0000256" key="1">
    <source>
        <dbReference type="SAM" id="MobiDB-lite"/>
    </source>
</evidence>
<dbReference type="SUPFAM" id="SSF56524">
    <property type="entry name" value="Oxidoreductase molybdopterin-binding domain"/>
    <property type="match status" value="1"/>
</dbReference>
<dbReference type="InterPro" id="IPR036374">
    <property type="entry name" value="OxRdtase_Mopterin-bd_sf"/>
</dbReference>
<feature type="compositionally biased region" description="Polar residues" evidence="1">
    <location>
        <begin position="17"/>
        <end position="36"/>
    </location>
</feature>
<dbReference type="AlphaFoldDB" id="A0AAV2FEM3"/>
<evidence type="ECO:0000313" key="2">
    <source>
        <dbReference type="EMBL" id="CAL1396459.1"/>
    </source>
</evidence>
<name>A0AAV2FEM3_9ROSI</name>
<evidence type="ECO:0008006" key="4">
    <source>
        <dbReference type="Google" id="ProtNLM"/>
    </source>
</evidence>
<keyword evidence="3" id="KW-1185">Reference proteome</keyword>
<dbReference type="EMBL" id="OZ034819">
    <property type="protein sequence ID" value="CAL1396459.1"/>
    <property type="molecule type" value="Genomic_DNA"/>
</dbReference>
<accession>A0AAV2FEM3</accession>
<organism evidence="2 3">
    <name type="scientific">Linum trigynum</name>
    <dbReference type="NCBI Taxonomy" id="586398"/>
    <lineage>
        <taxon>Eukaryota</taxon>
        <taxon>Viridiplantae</taxon>
        <taxon>Streptophyta</taxon>
        <taxon>Embryophyta</taxon>
        <taxon>Tracheophyta</taxon>
        <taxon>Spermatophyta</taxon>
        <taxon>Magnoliopsida</taxon>
        <taxon>eudicotyledons</taxon>
        <taxon>Gunneridae</taxon>
        <taxon>Pentapetalae</taxon>
        <taxon>rosids</taxon>
        <taxon>fabids</taxon>
        <taxon>Malpighiales</taxon>
        <taxon>Linaceae</taxon>
        <taxon>Linum</taxon>
    </lineage>
</organism>
<sequence length="149" mass="17167">MAESQGGRECSPPPQVAGSNQPLPENQDEPQANNLPQVVPYKRDYTEVWKMGAEAFKGSIDPKVAVDWLKKTECILNQIGYPDDVKFDYVVALLEKDAYDWWLIVPGVVDNTVQLTWNDFLRLFKERYVPIVYQDQKKVEFLMLKQNEG</sequence>